<keyword evidence="1" id="KW-0223">Dioxygenase</keyword>
<dbReference type="OrthoDB" id="10265891at2759"/>
<dbReference type="InterPro" id="IPR013785">
    <property type="entry name" value="Aldolase_TIM"/>
</dbReference>
<reference evidence="1" key="1">
    <citation type="submission" date="2022-07" db="EMBL/GenBank/DDBJ databases">
        <title>The genome of Lyophyllum shimeji provides insight into the initial evolution of ectomycorrhizal fungal genome.</title>
        <authorList>
            <person name="Kobayashi Y."/>
            <person name="Shibata T."/>
            <person name="Hirakawa H."/>
            <person name="Shigenobu S."/>
            <person name="Nishiyama T."/>
            <person name="Yamada A."/>
            <person name="Hasebe M."/>
            <person name="Kawaguchi M."/>
        </authorList>
    </citation>
    <scope>NUCLEOTIDE SEQUENCE</scope>
    <source>
        <strain evidence="1">AT787</strain>
    </source>
</reference>
<protein>
    <submittedName>
        <fullName evidence="1">2-nitropropane dioxygenase</fullName>
    </submittedName>
</protein>
<keyword evidence="1" id="KW-0560">Oxidoreductase</keyword>
<evidence type="ECO:0000313" key="1">
    <source>
        <dbReference type="EMBL" id="GLB43302.1"/>
    </source>
</evidence>
<organism evidence="1 2">
    <name type="scientific">Lyophyllum shimeji</name>
    <name type="common">Hon-shimeji</name>
    <name type="synonym">Tricholoma shimeji</name>
    <dbReference type="NCBI Taxonomy" id="47721"/>
    <lineage>
        <taxon>Eukaryota</taxon>
        <taxon>Fungi</taxon>
        <taxon>Dikarya</taxon>
        <taxon>Basidiomycota</taxon>
        <taxon>Agaricomycotina</taxon>
        <taxon>Agaricomycetes</taxon>
        <taxon>Agaricomycetidae</taxon>
        <taxon>Agaricales</taxon>
        <taxon>Tricholomatineae</taxon>
        <taxon>Lyophyllaceae</taxon>
        <taxon>Lyophyllum</taxon>
    </lineage>
</organism>
<evidence type="ECO:0000313" key="2">
    <source>
        <dbReference type="Proteomes" id="UP001063166"/>
    </source>
</evidence>
<proteinExistence type="predicted"/>
<dbReference type="EMBL" id="BRPK01000013">
    <property type="protein sequence ID" value="GLB43302.1"/>
    <property type="molecule type" value="Genomic_DNA"/>
</dbReference>
<dbReference type="SUPFAM" id="SSF51412">
    <property type="entry name" value="Inosine monophosphate dehydrogenase (IMPDH)"/>
    <property type="match status" value="1"/>
</dbReference>
<sequence>MSVISTPITEWFGIKHPIFLAGMNVAAGSELAAAVTNAGGLGVIGDLGYTPKILPILTPWQIAKMLKAVKLRPGIVIWGS</sequence>
<keyword evidence="2" id="KW-1185">Reference proteome</keyword>
<comment type="caution">
    <text evidence="1">The sequence shown here is derived from an EMBL/GenBank/DDBJ whole genome shotgun (WGS) entry which is preliminary data.</text>
</comment>
<dbReference type="Proteomes" id="UP001063166">
    <property type="component" value="Unassembled WGS sequence"/>
</dbReference>
<dbReference type="PANTHER" id="PTHR32332:SF31">
    <property type="entry name" value="2-NITROPROPANE DIOXYGENASE FAMILY, PUTATIVE (AFU_ORTHOLOGUE AFUA_2G09850)-RELATED"/>
    <property type="match status" value="1"/>
</dbReference>
<gene>
    <name evidence="1" type="ORF">LshimejAT787_1302030</name>
</gene>
<dbReference type="Gene3D" id="3.20.20.70">
    <property type="entry name" value="Aldolase class I"/>
    <property type="match status" value="1"/>
</dbReference>
<dbReference type="PANTHER" id="PTHR32332">
    <property type="entry name" value="2-NITROPROPANE DIOXYGENASE"/>
    <property type="match status" value="1"/>
</dbReference>
<name>A0A9P3USK4_LYOSH</name>
<accession>A0A9P3USK4</accession>
<dbReference type="GO" id="GO:0051213">
    <property type="term" value="F:dioxygenase activity"/>
    <property type="evidence" value="ECO:0007669"/>
    <property type="project" value="UniProtKB-KW"/>
</dbReference>
<dbReference type="AlphaFoldDB" id="A0A9P3USK4"/>
<dbReference type="Pfam" id="PF03060">
    <property type="entry name" value="NMO"/>
    <property type="match status" value="1"/>
</dbReference>